<sequence length="172" mass="19229">MIRIPLDSSMIDDAKSRAEKLGSLDFSILRGNGNLTGMLGEVALSKFLGCSIDNTSHYDIPYNGYKLEVKTKLTSVVPNKSYEGSVAASGSRQTCTHYVFTRALWPRGEIGFTDVYIMGFIERLKFFEESTLIKSGDVDPTNKFMACVDCYNIEYSRLDPILNLFGNSYETI</sequence>
<reference evidence="1" key="1">
    <citation type="submission" date="2020-04" db="EMBL/GenBank/DDBJ databases">
        <authorList>
            <person name="Chiriac C."/>
            <person name="Salcher M."/>
            <person name="Ghai R."/>
            <person name="Kavagutti S V."/>
        </authorList>
    </citation>
    <scope>NUCLEOTIDE SEQUENCE</scope>
</reference>
<accession>A0A6J5NRJ2</accession>
<evidence type="ECO:0000313" key="1">
    <source>
        <dbReference type="EMBL" id="CAB4161392.1"/>
    </source>
</evidence>
<protein>
    <recommendedName>
        <fullName evidence="2">Restriction endonuclease</fullName>
    </recommendedName>
</protein>
<proteinExistence type="predicted"/>
<organism evidence="1">
    <name type="scientific">uncultured Caudovirales phage</name>
    <dbReference type="NCBI Taxonomy" id="2100421"/>
    <lineage>
        <taxon>Viruses</taxon>
        <taxon>Duplodnaviria</taxon>
        <taxon>Heunggongvirae</taxon>
        <taxon>Uroviricota</taxon>
        <taxon>Caudoviricetes</taxon>
        <taxon>Peduoviridae</taxon>
        <taxon>Maltschvirus</taxon>
        <taxon>Maltschvirus maltsch</taxon>
    </lineage>
</organism>
<name>A0A6J5NRJ2_9CAUD</name>
<gene>
    <name evidence="1" type="ORF">UFOVP731_49</name>
</gene>
<evidence type="ECO:0008006" key="2">
    <source>
        <dbReference type="Google" id="ProtNLM"/>
    </source>
</evidence>
<dbReference type="EMBL" id="LR796705">
    <property type="protein sequence ID" value="CAB4161392.1"/>
    <property type="molecule type" value="Genomic_DNA"/>
</dbReference>